<dbReference type="AlphaFoldDB" id="A0A2P4ZDK4"/>
<evidence type="ECO:0000313" key="2">
    <source>
        <dbReference type="Proteomes" id="UP000054821"/>
    </source>
</evidence>
<dbReference type="Proteomes" id="UP000054821">
    <property type="component" value="Unassembled WGS sequence"/>
</dbReference>
<dbReference type="GeneID" id="29980836"/>
<protein>
    <submittedName>
        <fullName evidence="1">Uncharacterized protein</fullName>
    </submittedName>
</protein>
<gene>
    <name evidence="1" type="ORF">TGAM01_v208849</name>
</gene>
<dbReference type="EMBL" id="JPDN02000039">
    <property type="protein sequence ID" value="PON22366.1"/>
    <property type="molecule type" value="Genomic_DNA"/>
</dbReference>
<reference evidence="1 2" key="1">
    <citation type="journal article" date="2016" name="Genome Announc.">
        <title>Draft Whole-Genome Sequence of Trichoderma gamsii T6085, a Promising Biocontrol Agent of Fusarium Head Blight on Wheat.</title>
        <authorList>
            <person name="Baroncelli R."/>
            <person name="Zapparata A."/>
            <person name="Piaggeschi G."/>
            <person name="Sarrocco S."/>
            <person name="Vannacci G."/>
        </authorList>
    </citation>
    <scope>NUCLEOTIDE SEQUENCE [LARGE SCALE GENOMIC DNA]</scope>
    <source>
        <strain evidence="1 2">T6085</strain>
    </source>
</reference>
<accession>A0A2P4ZDK4</accession>
<comment type="caution">
    <text evidence="1">The sequence shown here is derived from an EMBL/GenBank/DDBJ whole genome shotgun (WGS) entry which is preliminary data.</text>
</comment>
<evidence type="ECO:0000313" key="1">
    <source>
        <dbReference type="EMBL" id="PON22366.1"/>
    </source>
</evidence>
<proteinExistence type="predicted"/>
<keyword evidence="2" id="KW-1185">Reference proteome</keyword>
<organism evidence="1 2">
    <name type="scientific">Trichoderma gamsii</name>
    <dbReference type="NCBI Taxonomy" id="398673"/>
    <lineage>
        <taxon>Eukaryota</taxon>
        <taxon>Fungi</taxon>
        <taxon>Dikarya</taxon>
        <taxon>Ascomycota</taxon>
        <taxon>Pezizomycotina</taxon>
        <taxon>Sordariomycetes</taxon>
        <taxon>Hypocreomycetidae</taxon>
        <taxon>Hypocreales</taxon>
        <taxon>Hypocreaceae</taxon>
        <taxon>Trichoderma</taxon>
    </lineage>
</organism>
<sequence length="151" mass="17437">MMGTKPQMANAAAVDAKDKLLAPNRCFNIKIKDIKLHEKKVNHMEFSQGPDFDNAKACIAAYQKQVTALSLEDRELMQRILQKRRFTRGESAHNTMTNHVLCCDYSKKQFNLECLCWPTYVLLHAMYGDDMHKPYVAAAEIVWRVLVIKNY</sequence>
<dbReference type="RefSeq" id="XP_018666218.1">
    <property type="nucleotide sequence ID" value="XM_018800753.1"/>
</dbReference>
<name>A0A2P4ZDK4_9HYPO</name>